<dbReference type="SMR" id="A0A015M825"/>
<dbReference type="Proteomes" id="UP000022910">
    <property type="component" value="Unassembled WGS sequence"/>
</dbReference>
<evidence type="ECO:0000313" key="2">
    <source>
        <dbReference type="Proteomes" id="UP000022910"/>
    </source>
</evidence>
<dbReference type="EMBL" id="JEMT01024203">
    <property type="protein sequence ID" value="EXX63018.1"/>
    <property type="molecule type" value="Genomic_DNA"/>
</dbReference>
<dbReference type="AlphaFoldDB" id="A0A015M825"/>
<name>A0A015M825_RHIIW</name>
<dbReference type="InterPro" id="IPR036910">
    <property type="entry name" value="HMG_box_dom_sf"/>
</dbReference>
<protein>
    <recommendedName>
        <fullName evidence="3">MATA-HMG</fullName>
    </recommendedName>
</protein>
<proteinExistence type="predicted"/>
<sequence>MSKEIIESMAISLHAKLDRKNIFPPLYNDPESYVPPVSSNDNYRQKRIPNAFLMCRRNVHMEAKHKGSFDMRVISKVTGIFWNNASFEEKTVYKKLFKRVNEIYHERKYSHLLIPTPSTPSKDLEETPMIYSSFSSPPTISPPLSITTNNINPQNFFHDYQTNELLLYDLYDTIFLI</sequence>
<evidence type="ECO:0008006" key="3">
    <source>
        <dbReference type="Google" id="ProtNLM"/>
    </source>
</evidence>
<organism evidence="1 2">
    <name type="scientific">Rhizophagus irregularis (strain DAOM 197198w)</name>
    <name type="common">Glomus intraradices</name>
    <dbReference type="NCBI Taxonomy" id="1432141"/>
    <lineage>
        <taxon>Eukaryota</taxon>
        <taxon>Fungi</taxon>
        <taxon>Fungi incertae sedis</taxon>
        <taxon>Mucoromycota</taxon>
        <taxon>Glomeromycotina</taxon>
        <taxon>Glomeromycetes</taxon>
        <taxon>Glomerales</taxon>
        <taxon>Glomeraceae</taxon>
        <taxon>Rhizophagus</taxon>
    </lineage>
</organism>
<evidence type="ECO:0000313" key="1">
    <source>
        <dbReference type="EMBL" id="EXX63018.1"/>
    </source>
</evidence>
<dbReference type="SUPFAM" id="SSF47095">
    <property type="entry name" value="HMG-box"/>
    <property type="match status" value="1"/>
</dbReference>
<dbReference type="OrthoDB" id="2350341at2759"/>
<accession>A0A015M825</accession>
<comment type="caution">
    <text evidence="1">The sequence shown here is derived from an EMBL/GenBank/DDBJ whole genome shotgun (WGS) entry which is preliminary data.</text>
</comment>
<reference evidence="1 2" key="1">
    <citation type="submission" date="2014-02" db="EMBL/GenBank/DDBJ databases">
        <title>Single nucleus genome sequencing reveals high similarity among nuclei of an endomycorrhizal fungus.</title>
        <authorList>
            <person name="Lin K."/>
            <person name="Geurts R."/>
            <person name="Zhang Z."/>
            <person name="Limpens E."/>
            <person name="Saunders D.G."/>
            <person name="Mu D."/>
            <person name="Pang E."/>
            <person name="Cao H."/>
            <person name="Cha H."/>
            <person name="Lin T."/>
            <person name="Zhou Q."/>
            <person name="Shang Y."/>
            <person name="Li Y."/>
            <person name="Ivanov S."/>
            <person name="Sharma T."/>
            <person name="Velzen R.V."/>
            <person name="Ruijter N.D."/>
            <person name="Aanen D.K."/>
            <person name="Win J."/>
            <person name="Kamoun S."/>
            <person name="Bisseling T."/>
            <person name="Huang S."/>
        </authorList>
    </citation>
    <scope>NUCLEOTIDE SEQUENCE [LARGE SCALE GENOMIC DNA]</scope>
    <source>
        <strain evidence="2">DAOM197198w</strain>
    </source>
</reference>
<dbReference type="HOGENOM" id="CLU_098747_0_0_1"/>
<keyword evidence="2" id="KW-1185">Reference proteome</keyword>
<dbReference type="Gene3D" id="1.10.30.10">
    <property type="entry name" value="High mobility group box domain"/>
    <property type="match status" value="1"/>
</dbReference>
<gene>
    <name evidence="1" type="ORF">RirG_156270</name>
</gene>